<accession>A0A8C5QSG7</accession>
<sequence>MPAMLYLLLFPLLTLQCLCVNLVGHDYCVLGAGPGGLQIARFLEDAGRDYVVFERSQTPGSFFLRFPRHRKLISINKQFTGSKNSEFNLRHDWNSLLSGIRHLRFSRYSRDFFPHADDMVKYLEEFSIGIKIRYGIHISNIRVENHPEAWNSHYFFLRDQAGSEHQCNVLMVATGLPVPNVIDFPGSEYTEGYESVSVDPSNFTGQNVLILGRGNSAFETAESILGHTNFIHNIGRSRVRLSWATHYVGDVRAINNGLLDTYQLKSLDGLLEGELSDLGLVQDENRKLYVTHKNYLKRYKGHMGNHTGARPIAIPKDDLDNFAAREPYDRVIRCLGWKFDFSIFDSSVKLKPYTPGKKHPLLKPNYEAKHTQGLFVVGTASHGIDFRKSAGGFIHGFRYTARSVHLLTEYRYHNVSWKAAHYPISQLTNVLVKRMNEASGLYQMFDILADVILIGEHGKDFKYMEEFPARFLHLLEETTGHKTHGLGLFVLMMEYGKNFSGPDKDVFYYNRATGEPKEAWRSNFLHPVVYYYEKLPTEQQMKLRSENWPLPRPNRLHHVVEDFLTDWTGPNSHILPLRRFLENCLQSDLRAFFAESCLYLALTHQKLPVFCHEGYLQNRGLTGTQKLRQLSQDSGLMESYRWQRTGKHNLHPQGNKRDEL</sequence>
<dbReference type="Proteomes" id="UP000694569">
    <property type="component" value="Unplaced"/>
</dbReference>
<proteinExistence type="predicted"/>
<dbReference type="GO" id="GO:0004497">
    <property type="term" value="F:monooxygenase activity"/>
    <property type="evidence" value="ECO:0007669"/>
    <property type="project" value="TreeGrafter"/>
</dbReference>
<dbReference type="Ensembl" id="ENSLLET00000043689.1">
    <property type="protein sequence ID" value="ENSLLEP00000042006.1"/>
    <property type="gene ID" value="ENSLLEG00000026723.1"/>
</dbReference>
<keyword evidence="4" id="KW-1185">Reference proteome</keyword>
<dbReference type="Gene3D" id="3.50.50.60">
    <property type="entry name" value="FAD/NAD(P)-binding domain"/>
    <property type="match status" value="2"/>
</dbReference>
<dbReference type="GO" id="GO:0005788">
    <property type="term" value="C:endoplasmic reticulum lumen"/>
    <property type="evidence" value="ECO:0007669"/>
    <property type="project" value="TreeGrafter"/>
</dbReference>
<name>A0A8C5QSG7_9ANUR</name>
<dbReference type="OrthoDB" id="66881at2759"/>
<keyword evidence="1" id="KW-0560">Oxidoreductase</keyword>
<dbReference type="GO" id="GO:0036503">
    <property type="term" value="P:ERAD pathway"/>
    <property type="evidence" value="ECO:0007669"/>
    <property type="project" value="TreeGrafter"/>
</dbReference>
<dbReference type="SUPFAM" id="SSF51905">
    <property type="entry name" value="FAD/NAD(P)-binding domain"/>
    <property type="match status" value="1"/>
</dbReference>
<dbReference type="GeneTree" id="ENSGT00640000091519"/>
<evidence type="ECO:0000256" key="2">
    <source>
        <dbReference type="SAM" id="SignalP"/>
    </source>
</evidence>
<dbReference type="InterPro" id="IPR050982">
    <property type="entry name" value="Auxin_biosynth/cation_transpt"/>
</dbReference>
<evidence type="ECO:0000313" key="4">
    <source>
        <dbReference type="Proteomes" id="UP000694569"/>
    </source>
</evidence>
<protein>
    <submittedName>
        <fullName evidence="3">FAD dependent oxidoreductase domain containing 2</fullName>
    </submittedName>
</protein>
<reference evidence="3" key="1">
    <citation type="submission" date="2025-08" db="UniProtKB">
        <authorList>
            <consortium name="Ensembl"/>
        </authorList>
    </citation>
    <scope>IDENTIFICATION</scope>
</reference>
<feature type="chain" id="PRO_5034640220" evidence="2">
    <location>
        <begin position="20"/>
        <end position="660"/>
    </location>
</feature>
<dbReference type="InterPro" id="IPR036188">
    <property type="entry name" value="FAD/NAD-bd_sf"/>
</dbReference>
<dbReference type="PANTHER" id="PTHR43539">
    <property type="entry name" value="FLAVIN-BINDING MONOOXYGENASE-LIKE PROTEIN (AFU_ORTHOLOGUE AFUA_4G09220)"/>
    <property type="match status" value="1"/>
</dbReference>
<evidence type="ECO:0000313" key="3">
    <source>
        <dbReference type="Ensembl" id="ENSLLEP00000042006.1"/>
    </source>
</evidence>
<keyword evidence="2" id="KW-0732">Signal</keyword>
<dbReference type="FunFam" id="3.50.50.60:FF:000300">
    <property type="entry name" value="FAD-dependent oxidoreductase domain-containing 2"/>
    <property type="match status" value="1"/>
</dbReference>
<evidence type="ECO:0000256" key="1">
    <source>
        <dbReference type="ARBA" id="ARBA00023002"/>
    </source>
</evidence>
<dbReference type="PANTHER" id="PTHR43539:SF23">
    <property type="entry name" value="FAD-DEPENDENT OXIDOREDUCTASE DOMAIN-CONTAINING PROTEIN 2"/>
    <property type="match status" value="1"/>
</dbReference>
<feature type="signal peptide" evidence="2">
    <location>
        <begin position="1"/>
        <end position="19"/>
    </location>
</feature>
<dbReference type="GO" id="GO:0050660">
    <property type="term" value="F:flavin adenine dinucleotide binding"/>
    <property type="evidence" value="ECO:0007669"/>
    <property type="project" value="TreeGrafter"/>
</dbReference>
<reference evidence="3" key="2">
    <citation type="submission" date="2025-09" db="UniProtKB">
        <authorList>
            <consortium name="Ensembl"/>
        </authorList>
    </citation>
    <scope>IDENTIFICATION</scope>
</reference>
<dbReference type="Pfam" id="PF13738">
    <property type="entry name" value="Pyr_redox_3"/>
    <property type="match status" value="1"/>
</dbReference>
<gene>
    <name evidence="3" type="primary">FOXRED2</name>
</gene>
<dbReference type="AlphaFoldDB" id="A0A8C5QSG7"/>
<organism evidence="3 4">
    <name type="scientific">Leptobrachium leishanense</name>
    <name type="common">Leishan spiny toad</name>
    <dbReference type="NCBI Taxonomy" id="445787"/>
    <lineage>
        <taxon>Eukaryota</taxon>
        <taxon>Metazoa</taxon>
        <taxon>Chordata</taxon>
        <taxon>Craniata</taxon>
        <taxon>Vertebrata</taxon>
        <taxon>Euteleostomi</taxon>
        <taxon>Amphibia</taxon>
        <taxon>Batrachia</taxon>
        <taxon>Anura</taxon>
        <taxon>Pelobatoidea</taxon>
        <taxon>Megophryidae</taxon>
        <taxon>Leptobrachium</taxon>
    </lineage>
</organism>